<accession>A0A2J7RMI8</accession>
<gene>
    <name evidence="1" type="ORF">B7P43_G11599</name>
</gene>
<evidence type="ECO:0000313" key="1">
    <source>
        <dbReference type="EMBL" id="PNF42043.1"/>
    </source>
</evidence>
<evidence type="ECO:0000313" key="2">
    <source>
        <dbReference type="Proteomes" id="UP000235965"/>
    </source>
</evidence>
<name>A0A2J7RMI8_9NEOP</name>
<dbReference type="AlphaFoldDB" id="A0A2J7RMI8"/>
<dbReference type="Proteomes" id="UP000235965">
    <property type="component" value="Unassembled WGS sequence"/>
</dbReference>
<protein>
    <submittedName>
        <fullName evidence="1">Uncharacterized protein</fullName>
    </submittedName>
</protein>
<proteinExistence type="predicted"/>
<comment type="caution">
    <text evidence="1">The sequence shown here is derived from an EMBL/GenBank/DDBJ whole genome shotgun (WGS) entry which is preliminary data.</text>
</comment>
<dbReference type="EMBL" id="NEVH01002554">
    <property type="protein sequence ID" value="PNF42043.1"/>
    <property type="molecule type" value="Genomic_DNA"/>
</dbReference>
<dbReference type="InParanoid" id="A0A2J7RMI8"/>
<reference evidence="1 2" key="1">
    <citation type="submission" date="2017-12" db="EMBL/GenBank/DDBJ databases">
        <title>Hemimetabolous genomes reveal molecular basis of termite eusociality.</title>
        <authorList>
            <person name="Harrison M.C."/>
            <person name="Jongepier E."/>
            <person name="Robertson H.M."/>
            <person name="Arning N."/>
            <person name="Bitard-Feildel T."/>
            <person name="Chao H."/>
            <person name="Childers C.P."/>
            <person name="Dinh H."/>
            <person name="Doddapaneni H."/>
            <person name="Dugan S."/>
            <person name="Gowin J."/>
            <person name="Greiner C."/>
            <person name="Han Y."/>
            <person name="Hu H."/>
            <person name="Hughes D.S.T."/>
            <person name="Huylmans A.-K."/>
            <person name="Kemena C."/>
            <person name="Kremer L.P.M."/>
            <person name="Lee S.L."/>
            <person name="Lopez-Ezquerra A."/>
            <person name="Mallet L."/>
            <person name="Monroy-Kuhn J.M."/>
            <person name="Moser A."/>
            <person name="Murali S.C."/>
            <person name="Muzny D.M."/>
            <person name="Otani S."/>
            <person name="Piulachs M.-D."/>
            <person name="Poelchau M."/>
            <person name="Qu J."/>
            <person name="Schaub F."/>
            <person name="Wada-Katsumata A."/>
            <person name="Worley K.C."/>
            <person name="Xie Q."/>
            <person name="Ylla G."/>
            <person name="Poulsen M."/>
            <person name="Gibbs R.A."/>
            <person name="Schal C."/>
            <person name="Richards S."/>
            <person name="Belles X."/>
            <person name="Korb J."/>
            <person name="Bornberg-Bauer E."/>
        </authorList>
    </citation>
    <scope>NUCLEOTIDE SEQUENCE [LARGE SCALE GENOMIC DNA]</scope>
    <source>
        <tissue evidence="1">Whole body</tissue>
    </source>
</reference>
<organism evidence="1 2">
    <name type="scientific">Cryptotermes secundus</name>
    <dbReference type="NCBI Taxonomy" id="105785"/>
    <lineage>
        <taxon>Eukaryota</taxon>
        <taxon>Metazoa</taxon>
        <taxon>Ecdysozoa</taxon>
        <taxon>Arthropoda</taxon>
        <taxon>Hexapoda</taxon>
        <taxon>Insecta</taxon>
        <taxon>Pterygota</taxon>
        <taxon>Neoptera</taxon>
        <taxon>Polyneoptera</taxon>
        <taxon>Dictyoptera</taxon>
        <taxon>Blattodea</taxon>
        <taxon>Blattoidea</taxon>
        <taxon>Termitoidae</taxon>
        <taxon>Kalotermitidae</taxon>
        <taxon>Cryptotermitinae</taxon>
        <taxon>Cryptotermes</taxon>
    </lineage>
</organism>
<sequence>MKLGLLTLREERSLTVFEKRVLRTIFRPKRDEVAGGLRKLHNEELHNLYSSLSIIRMIK</sequence>
<keyword evidence="2" id="KW-1185">Reference proteome</keyword>